<protein>
    <submittedName>
        <fullName evidence="3">GstB_2 protein</fullName>
        <ecNumber evidence="3">2.5.1.18</ecNumber>
    </submittedName>
</protein>
<dbReference type="GO" id="GO:0004364">
    <property type="term" value="F:glutathione transferase activity"/>
    <property type="evidence" value="ECO:0007669"/>
    <property type="project" value="UniProtKB-EC"/>
</dbReference>
<sequence>MLTLHLARGTISVAAHIALEETGLPHELAWLDFGRAEQTSESYARVNPKLRVPALVTPDGILTETPAILEHIASLAPEADLMPADPWAAAKAREAMAWCAATFHVAHAHKMRGARWADDPDAHEAMAAKVPETMTACASLAEEMLTITDGPWLLEAVSVADFHLHAIARWLPGDGVDLAPFSRLQSHAAAVASRPAAARALSHHG</sequence>
<feature type="domain" description="GST C-terminal" evidence="2">
    <location>
        <begin position="85"/>
        <end position="205"/>
    </location>
</feature>
<dbReference type="SUPFAM" id="SSF47616">
    <property type="entry name" value="GST C-terminal domain-like"/>
    <property type="match status" value="1"/>
</dbReference>
<dbReference type="Pfam" id="PF02798">
    <property type="entry name" value="GST_N"/>
    <property type="match status" value="1"/>
</dbReference>
<dbReference type="STRING" id="935700.jaqu_09640"/>
<dbReference type="PATRIC" id="fig|935700.4.peg.1007"/>
<evidence type="ECO:0000259" key="1">
    <source>
        <dbReference type="PROSITE" id="PS50404"/>
    </source>
</evidence>
<dbReference type="SUPFAM" id="SSF52833">
    <property type="entry name" value="Thioredoxin-like"/>
    <property type="match status" value="1"/>
</dbReference>
<dbReference type="Gene3D" id="3.40.30.10">
    <property type="entry name" value="Glutaredoxin"/>
    <property type="match status" value="1"/>
</dbReference>
<dbReference type="CDD" id="cd03057">
    <property type="entry name" value="GST_N_Beta"/>
    <property type="match status" value="1"/>
</dbReference>
<dbReference type="PANTHER" id="PTHR44051:SF8">
    <property type="entry name" value="GLUTATHIONE S-TRANSFERASE GSTA"/>
    <property type="match status" value="1"/>
</dbReference>
<keyword evidence="3" id="KW-0808">Transferase</keyword>
<dbReference type="InterPro" id="IPR004045">
    <property type="entry name" value="Glutathione_S-Trfase_N"/>
</dbReference>
<dbReference type="OrthoDB" id="7583243at2"/>
<dbReference type="AlphaFoldDB" id="A0A0D1DBA5"/>
<dbReference type="InterPro" id="IPR036249">
    <property type="entry name" value="Thioredoxin-like_sf"/>
</dbReference>
<dbReference type="SFLD" id="SFLDS00019">
    <property type="entry name" value="Glutathione_Transferase_(cytos"/>
    <property type="match status" value="1"/>
</dbReference>
<reference evidence="3 4" key="1">
    <citation type="submission" date="2015-02" db="EMBL/GenBank/DDBJ databases">
        <title>Genome Sequence of Jannaschia aquimarina DSM28248, a member of the Roseobacter clade.</title>
        <authorList>
            <person name="Voget S."/>
            <person name="Daniel R."/>
        </authorList>
    </citation>
    <scope>NUCLEOTIDE SEQUENCE [LARGE SCALE GENOMIC DNA]</scope>
    <source>
        <strain evidence="3 4">GSW-M26</strain>
    </source>
</reference>
<keyword evidence="4" id="KW-1185">Reference proteome</keyword>
<evidence type="ECO:0000313" key="3">
    <source>
        <dbReference type="EMBL" id="KIT17233.1"/>
    </source>
</evidence>
<proteinExistence type="predicted"/>
<dbReference type="InterPro" id="IPR036282">
    <property type="entry name" value="Glutathione-S-Trfase_C_sf"/>
</dbReference>
<dbReference type="InterPro" id="IPR010987">
    <property type="entry name" value="Glutathione-S-Trfase_C-like"/>
</dbReference>
<dbReference type="Proteomes" id="UP000032232">
    <property type="component" value="Unassembled WGS sequence"/>
</dbReference>
<evidence type="ECO:0000313" key="4">
    <source>
        <dbReference type="Proteomes" id="UP000032232"/>
    </source>
</evidence>
<accession>A0A0D1DBA5</accession>
<feature type="domain" description="GST N-terminal" evidence="1">
    <location>
        <begin position="1"/>
        <end position="80"/>
    </location>
</feature>
<dbReference type="PROSITE" id="PS50405">
    <property type="entry name" value="GST_CTER"/>
    <property type="match status" value="1"/>
</dbReference>
<comment type="caution">
    <text evidence="3">The sequence shown here is derived from an EMBL/GenBank/DDBJ whole genome shotgun (WGS) entry which is preliminary data.</text>
</comment>
<dbReference type="PROSITE" id="PS50404">
    <property type="entry name" value="GST_NTER"/>
    <property type="match status" value="1"/>
</dbReference>
<dbReference type="EMBL" id="JYFE01000020">
    <property type="protein sequence ID" value="KIT17233.1"/>
    <property type="molecule type" value="Genomic_DNA"/>
</dbReference>
<organism evidence="3 4">
    <name type="scientific">Jannaschia aquimarina</name>
    <dbReference type="NCBI Taxonomy" id="935700"/>
    <lineage>
        <taxon>Bacteria</taxon>
        <taxon>Pseudomonadati</taxon>
        <taxon>Pseudomonadota</taxon>
        <taxon>Alphaproteobacteria</taxon>
        <taxon>Rhodobacterales</taxon>
        <taxon>Roseobacteraceae</taxon>
        <taxon>Jannaschia</taxon>
    </lineage>
</organism>
<dbReference type="PANTHER" id="PTHR44051">
    <property type="entry name" value="GLUTATHIONE S-TRANSFERASE-RELATED"/>
    <property type="match status" value="1"/>
</dbReference>
<gene>
    <name evidence="3" type="primary">gstB_2</name>
    <name evidence="3" type="ORF">jaqu_09640</name>
</gene>
<dbReference type="SFLD" id="SFLDG00358">
    <property type="entry name" value="Main_(cytGST)"/>
    <property type="match status" value="1"/>
</dbReference>
<dbReference type="RefSeq" id="WP_043917930.1">
    <property type="nucleotide sequence ID" value="NZ_FZPF01000007.1"/>
</dbReference>
<dbReference type="InterPro" id="IPR040079">
    <property type="entry name" value="Glutathione_S-Trfase"/>
</dbReference>
<dbReference type="Gene3D" id="1.20.1050.10">
    <property type="match status" value="1"/>
</dbReference>
<dbReference type="EC" id="2.5.1.18" evidence="3"/>
<evidence type="ECO:0000259" key="2">
    <source>
        <dbReference type="PROSITE" id="PS50405"/>
    </source>
</evidence>
<dbReference type="SFLD" id="SFLDG01150">
    <property type="entry name" value="Main.1:_Beta-like"/>
    <property type="match status" value="1"/>
</dbReference>
<name>A0A0D1DBA5_9RHOB</name>